<comment type="similarity">
    <text evidence="1">Belongs to the eIF-2B alpha/beta/delta subunits family. MtnA subfamily.</text>
</comment>
<name>A0A920BUE1_9BACI</name>
<dbReference type="SUPFAM" id="SSF100950">
    <property type="entry name" value="NagB/RpiA/CoA transferase-like"/>
    <property type="match status" value="1"/>
</dbReference>
<sequence length="320" mass="36221">MLKVNDIRFESAEHVIQEIRNMNVKGGSPFGRAAAWAYKLACDQEVFSNREELQNRLDYLSSEMLELKPTMATIYNSKNLVYALLEANIDAEVLEIQEKISKLCQKIIDISLEAVEKLGQFGGNIIQDGETVFMHSYSSALMSVFIHAAKQGKRFTVICTESRPLRESRLAAQILQSYQISVIYITDASAWEFMPKADYIMVGADTITFDGSVANKMGTALISKLAKMCNKKVYIASEIYKIDLRTKEGYQVKLERRTIEEMIQKGDFDSLDGIEVINQFFDLTPADDIHSIICEFGVIHPSTVGEYWGKLEKFIMEAAR</sequence>
<dbReference type="InterPro" id="IPR042529">
    <property type="entry name" value="IF_2B-like_C"/>
</dbReference>
<keyword evidence="2" id="KW-0648">Protein biosynthesis</keyword>
<proteinExistence type="inferred from homology"/>
<keyword evidence="3" id="KW-1185">Reference proteome</keyword>
<organism evidence="2 3">
    <name type="scientific">Robertmurraya siralis</name>
    <dbReference type="NCBI Taxonomy" id="77777"/>
    <lineage>
        <taxon>Bacteria</taxon>
        <taxon>Bacillati</taxon>
        <taxon>Bacillota</taxon>
        <taxon>Bacilli</taxon>
        <taxon>Bacillales</taxon>
        <taxon>Bacillaceae</taxon>
        <taxon>Robertmurraya</taxon>
    </lineage>
</organism>
<evidence type="ECO:0000313" key="2">
    <source>
        <dbReference type="EMBL" id="GIN62227.1"/>
    </source>
</evidence>
<dbReference type="EMBL" id="BORC01000003">
    <property type="protein sequence ID" value="GIN62227.1"/>
    <property type="molecule type" value="Genomic_DNA"/>
</dbReference>
<reference evidence="2" key="1">
    <citation type="submission" date="2021-03" db="EMBL/GenBank/DDBJ databases">
        <title>Antimicrobial resistance genes in bacteria isolated from Japanese honey, and their potential for conferring macrolide and lincosamide resistance in the American foulbrood pathogen Paenibacillus larvae.</title>
        <authorList>
            <person name="Okamoto M."/>
            <person name="Kumagai M."/>
            <person name="Kanamori H."/>
            <person name="Takamatsu D."/>
        </authorList>
    </citation>
    <scope>NUCLEOTIDE SEQUENCE</scope>
    <source>
        <strain evidence="2">J27TS8</strain>
    </source>
</reference>
<comment type="caution">
    <text evidence="2">The sequence shown here is derived from an EMBL/GenBank/DDBJ whole genome shotgun (WGS) entry which is preliminary data.</text>
</comment>
<gene>
    <name evidence="2" type="ORF">J27TS8_22200</name>
</gene>
<dbReference type="RefSeq" id="WP_212933654.1">
    <property type="nucleotide sequence ID" value="NZ_BORC01000003.1"/>
</dbReference>
<evidence type="ECO:0000256" key="1">
    <source>
        <dbReference type="ARBA" id="ARBA00009117"/>
    </source>
</evidence>
<dbReference type="GO" id="GO:0003743">
    <property type="term" value="F:translation initiation factor activity"/>
    <property type="evidence" value="ECO:0007669"/>
    <property type="project" value="UniProtKB-KW"/>
</dbReference>
<dbReference type="GO" id="GO:0046523">
    <property type="term" value="F:S-methyl-5-thioribose-1-phosphate isomerase activity"/>
    <property type="evidence" value="ECO:0007669"/>
    <property type="project" value="TreeGrafter"/>
</dbReference>
<evidence type="ECO:0000313" key="3">
    <source>
        <dbReference type="Proteomes" id="UP000682111"/>
    </source>
</evidence>
<dbReference type="GO" id="GO:0019509">
    <property type="term" value="P:L-methionine salvage from methylthioadenosine"/>
    <property type="evidence" value="ECO:0007669"/>
    <property type="project" value="TreeGrafter"/>
</dbReference>
<dbReference type="Gene3D" id="3.40.50.10470">
    <property type="entry name" value="Translation initiation factor eif-2b, domain 2"/>
    <property type="match status" value="1"/>
</dbReference>
<dbReference type="AlphaFoldDB" id="A0A920BUE1"/>
<dbReference type="Pfam" id="PF01008">
    <property type="entry name" value="IF-2B"/>
    <property type="match status" value="1"/>
</dbReference>
<dbReference type="Proteomes" id="UP000682111">
    <property type="component" value="Unassembled WGS sequence"/>
</dbReference>
<protein>
    <submittedName>
        <fullName evidence="2">Translation initiation factor IF-2B subunit delta</fullName>
    </submittedName>
</protein>
<dbReference type="Gene3D" id="1.20.120.420">
    <property type="entry name" value="translation initiation factor eif-2b, domain 1"/>
    <property type="match status" value="1"/>
</dbReference>
<dbReference type="PANTHER" id="PTHR43475">
    <property type="entry name" value="METHYLTHIORIBOSE-1-PHOSPHATE ISOMERASE"/>
    <property type="match status" value="1"/>
</dbReference>
<keyword evidence="2" id="KW-0396">Initiation factor</keyword>
<dbReference type="InterPro" id="IPR027363">
    <property type="entry name" value="M1Pi_N"/>
</dbReference>
<dbReference type="InterPro" id="IPR037171">
    <property type="entry name" value="NagB/RpiA_transferase-like"/>
</dbReference>
<dbReference type="InterPro" id="IPR000649">
    <property type="entry name" value="IF-2B-related"/>
</dbReference>
<accession>A0A920BUE1</accession>
<dbReference type="PANTHER" id="PTHR43475:SF2">
    <property type="entry name" value="RIBOSE 1,5-BISPHOSPHATE ISOMERASE"/>
    <property type="match status" value="1"/>
</dbReference>